<dbReference type="EMBL" id="CP020715">
    <property type="protein sequence ID" value="ARJ06132.1"/>
    <property type="molecule type" value="Genomic_DNA"/>
</dbReference>
<protein>
    <submittedName>
        <fullName evidence="1">Uncharacterized protein</fullName>
    </submittedName>
</protein>
<evidence type="ECO:0000313" key="1">
    <source>
        <dbReference type="EMBL" id="ARJ06132.1"/>
    </source>
</evidence>
<organism evidence="1 2">
    <name type="scientific">Cnuibacter physcomitrellae</name>
    <dbReference type="NCBI Taxonomy" id="1619308"/>
    <lineage>
        <taxon>Bacteria</taxon>
        <taxon>Bacillati</taxon>
        <taxon>Actinomycetota</taxon>
        <taxon>Actinomycetes</taxon>
        <taxon>Micrococcales</taxon>
        <taxon>Microbacteriaceae</taxon>
        <taxon>Cnuibacter</taxon>
    </lineage>
</organism>
<name>A0A1X9LNV8_9MICO</name>
<sequence>MDASQTSASRATVGLFDSDSAGLEAARSALEQRAPSVSVVIAASSWGELLTDAAFPPDIVVLRPRPDDRVSLPYEARVCRIVDASVLAIVDADGEDAESARDVTSIVIAHSLDEAADLLESWDAAVH</sequence>
<dbReference type="RefSeq" id="WP_085020270.1">
    <property type="nucleotide sequence ID" value="NZ_BMHD01000001.1"/>
</dbReference>
<evidence type="ECO:0000313" key="2">
    <source>
        <dbReference type="Proteomes" id="UP000192775"/>
    </source>
</evidence>
<accession>A0A1X9LNV8</accession>
<dbReference type="KEGG" id="cphy:B5808_13550"/>
<keyword evidence="2" id="KW-1185">Reference proteome</keyword>
<dbReference type="Proteomes" id="UP000192775">
    <property type="component" value="Chromosome"/>
</dbReference>
<dbReference type="AlphaFoldDB" id="A0A1X9LNV8"/>
<gene>
    <name evidence="1" type="ORF">B5808_13550</name>
</gene>
<reference evidence="1 2" key="1">
    <citation type="submission" date="2017-04" db="EMBL/GenBank/DDBJ databases">
        <authorList>
            <person name="Afonso C.L."/>
            <person name="Miller P.J."/>
            <person name="Scott M.A."/>
            <person name="Spackman E."/>
            <person name="Goraichik I."/>
            <person name="Dimitrov K.M."/>
            <person name="Suarez D.L."/>
            <person name="Swayne D.E."/>
        </authorList>
    </citation>
    <scope>NUCLEOTIDE SEQUENCE [LARGE SCALE GENOMIC DNA]</scope>
    <source>
        <strain evidence="2">XA(T)</strain>
    </source>
</reference>
<proteinExistence type="predicted"/>
<dbReference type="STRING" id="1619308.B5808_13550"/>